<protein>
    <recommendedName>
        <fullName evidence="3">AAA domain-containing protein</fullName>
    </recommendedName>
</protein>
<organism evidence="1 2">
    <name type="scientific">Paraburkholderia aspalathi</name>
    <dbReference type="NCBI Taxonomy" id="1324617"/>
    <lineage>
        <taxon>Bacteria</taxon>
        <taxon>Pseudomonadati</taxon>
        <taxon>Pseudomonadota</taxon>
        <taxon>Betaproteobacteria</taxon>
        <taxon>Burkholderiales</taxon>
        <taxon>Burkholderiaceae</taxon>
        <taxon>Paraburkholderia</taxon>
    </lineage>
</organism>
<name>A0A1I7AAT2_9BURK</name>
<dbReference type="EMBL" id="FPBH01000003">
    <property type="protein sequence ID" value="SFT72043.1"/>
    <property type="molecule type" value="Genomic_DNA"/>
</dbReference>
<evidence type="ECO:0000313" key="1">
    <source>
        <dbReference type="EMBL" id="SFT72043.1"/>
    </source>
</evidence>
<gene>
    <name evidence="1" type="ORF">SAMN05192563_1003225</name>
</gene>
<evidence type="ECO:0008006" key="3">
    <source>
        <dbReference type="Google" id="ProtNLM"/>
    </source>
</evidence>
<evidence type="ECO:0000313" key="2">
    <source>
        <dbReference type="Proteomes" id="UP000198844"/>
    </source>
</evidence>
<accession>A0A1I7AAT2</accession>
<reference evidence="1 2" key="1">
    <citation type="submission" date="2016-10" db="EMBL/GenBank/DDBJ databases">
        <authorList>
            <person name="de Groot N.N."/>
        </authorList>
    </citation>
    <scope>NUCLEOTIDE SEQUENCE [LARGE SCALE GENOMIC DNA]</scope>
    <source>
        <strain evidence="1 2">LMG 27731</strain>
    </source>
</reference>
<dbReference type="Proteomes" id="UP000198844">
    <property type="component" value="Unassembled WGS sequence"/>
</dbReference>
<sequence length="177" mass="20188">MGLYLERALFVIAPRHFGKSTTLRSMFLDHRFHTKGKIPTKLKLPDHYAIGNDRHLYLRLTSPHESTETLPEFIAKTRDKMPSGRWCFASPLHPGSFKQMPDAMTTIGAFIKAFEPERVRVAVLCPNHKGVDLDGFLPGRDLLADMHSIDDRVEVVALDVRKRNRNGLVLADFFDFT</sequence>
<proteinExistence type="predicted"/>
<dbReference type="AlphaFoldDB" id="A0A1I7AAT2"/>